<reference evidence="6" key="2">
    <citation type="submission" date="2021-09" db="EMBL/GenBank/DDBJ databases">
        <authorList>
            <person name="Gilroy R."/>
        </authorList>
    </citation>
    <scope>NUCLEOTIDE SEQUENCE</scope>
    <source>
        <strain evidence="6">ChiSjej5B23-16112</strain>
    </source>
</reference>
<dbReference type="PANTHER" id="PTHR32145">
    <property type="entry name" value="DIFLAVIN FLAVOPROTEIN A 2-RELATED"/>
    <property type="match status" value="1"/>
</dbReference>
<evidence type="ECO:0000256" key="4">
    <source>
        <dbReference type="ARBA" id="ARBA00022982"/>
    </source>
</evidence>
<dbReference type="GO" id="GO:0046872">
    <property type="term" value="F:metal ion binding"/>
    <property type="evidence" value="ECO:0007669"/>
    <property type="project" value="InterPro"/>
</dbReference>
<dbReference type="InterPro" id="IPR001279">
    <property type="entry name" value="Metallo-B-lactamas"/>
</dbReference>
<name>A0A921HZY7_9FIRM</name>
<dbReference type="SMART" id="SM00849">
    <property type="entry name" value="Lactamase_B"/>
    <property type="match status" value="1"/>
</dbReference>
<comment type="cofactor">
    <cofactor evidence="1">
        <name>Fe cation</name>
        <dbReference type="ChEBI" id="CHEBI:24875"/>
    </cofactor>
</comment>
<protein>
    <submittedName>
        <fullName evidence="6">FprA family A-type flavoprotein</fullName>
    </submittedName>
</protein>
<evidence type="ECO:0000256" key="3">
    <source>
        <dbReference type="ARBA" id="ARBA00022448"/>
    </source>
</evidence>
<dbReference type="PROSITE" id="PS00201">
    <property type="entry name" value="FLAVODOXIN"/>
    <property type="match status" value="1"/>
</dbReference>
<evidence type="ECO:0000313" key="7">
    <source>
        <dbReference type="Proteomes" id="UP000769156"/>
    </source>
</evidence>
<keyword evidence="3" id="KW-0813">Transport</keyword>
<dbReference type="PANTHER" id="PTHR32145:SF20">
    <property type="entry name" value="FLAVOPROTEIN"/>
    <property type="match status" value="1"/>
</dbReference>
<accession>A0A921HZY7</accession>
<evidence type="ECO:0000256" key="2">
    <source>
        <dbReference type="ARBA" id="ARBA00007121"/>
    </source>
</evidence>
<dbReference type="GO" id="GO:0016651">
    <property type="term" value="F:oxidoreductase activity, acting on NAD(P)H"/>
    <property type="evidence" value="ECO:0007669"/>
    <property type="project" value="UniProtKB-ARBA"/>
</dbReference>
<dbReference type="InterPro" id="IPR008254">
    <property type="entry name" value="Flavodoxin/NO_synth"/>
</dbReference>
<dbReference type="InterPro" id="IPR029039">
    <property type="entry name" value="Flavoprotein-like_sf"/>
</dbReference>
<evidence type="ECO:0000256" key="1">
    <source>
        <dbReference type="ARBA" id="ARBA00001962"/>
    </source>
</evidence>
<dbReference type="PIRSF" id="PIRSF005243">
    <property type="entry name" value="ROO"/>
    <property type="match status" value="1"/>
</dbReference>
<keyword evidence="4" id="KW-0249">Electron transport</keyword>
<dbReference type="InterPro" id="IPR045761">
    <property type="entry name" value="ODP_dom"/>
</dbReference>
<organism evidence="6 7">
    <name type="scientific">Lachnoclostridium phocaeense</name>
    <dbReference type="NCBI Taxonomy" id="1871021"/>
    <lineage>
        <taxon>Bacteria</taxon>
        <taxon>Bacillati</taxon>
        <taxon>Bacillota</taxon>
        <taxon>Clostridia</taxon>
        <taxon>Lachnospirales</taxon>
        <taxon>Lachnospiraceae</taxon>
    </lineage>
</organism>
<reference evidence="6" key="1">
    <citation type="journal article" date="2021" name="PeerJ">
        <title>Extensive microbial diversity within the chicken gut microbiome revealed by metagenomics and culture.</title>
        <authorList>
            <person name="Gilroy R."/>
            <person name="Ravi A."/>
            <person name="Getino M."/>
            <person name="Pursley I."/>
            <person name="Horton D.L."/>
            <person name="Alikhan N.F."/>
            <person name="Baker D."/>
            <person name="Gharbi K."/>
            <person name="Hall N."/>
            <person name="Watson M."/>
            <person name="Adriaenssens E.M."/>
            <person name="Foster-Nyarko E."/>
            <person name="Jarju S."/>
            <person name="Secka A."/>
            <person name="Antonio M."/>
            <person name="Oren A."/>
            <person name="Chaudhuri R.R."/>
            <person name="La Ragione R."/>
            <person name="Hildebrand F."/>
            <person name="Pallen M.J."/>
        </authorList>
    </citation>
    <scope>NUCLEOTIDE SEQUENCE</scope>
    <source>
        <strain evidence="6">ChiSjej5B23-16112</strain>
    </source>
</reference>
<dbReference type="SUPFAM" id="SSF56281">
    <property type="entry name" value="Metallo-hydrolase/oxidoreductase"/>
    <property type="match status" value="1"/>
</dbReference>
<dbReference type="Pfam" id="PF00258">
    <property type="entry name" value="Flavodoxin_1"/>
    <property type="match status" value="1"/>
</dbReference>
<dbReference type="Gene3D" id="3.40.50.360">
    <property type="match status" value="1"/>
</dbReference>
<dbReference type="InterPro" id="IPR051285">
    <property type="entry name" value="NADH_oxidoreductase_modular"/>
</dbReference>
<sequence length="406" mass="45709">MQITRKVTDDVVWAGCNDRRLALFENLFPIPRGVSYNSYVILDEKTVLMDTVDSGMAQQFLENVAYALKGRSLDYLIVQHMEPDHCGTIVDIMRAYPQAKVVGSVKALQMIGQFYDVSVFDAGERMMAVKEGDTLTTGSHTLHFLMAPMVHWPEVMVTYDEKDKILFAADAFGTFGALNGKLFSDEVDFEREWLPDARRYYANIVGKYGVQVQALLKKAAALDIQMICPLHGPVWRKDLEWFIDKYDKWSRYEPEDKAVVIVYGSIYGNTENAADALAARLTEKGVKDIKMYDVSRTHVSELISEIFRCSHVVLACSTYNGGIYPPMADLLEDMKALSVQNRTVALMENGTWAAASGRLITAKLEEMKNISLLDTKISIKSTLQNGRETELDAFAQQIVEEMQDGE</sequence>
<feature type="domain" description="Flavodoxin-like" evidence="5">
    <location>
        <begin position="259"/>
        <end position="399"/>
    </location>
</feature>
<dbReference type="InterPro" id="IPR036866">
    <property type="entry name" value="RibonucZ/Hydroxyglut_hydro"/>
</dbReference>
<dbReference type="SUPFAM" id="SSF52218">
    <property type="entry name" value="Flavoproteins"/>
    <property type="match status" value="1"/>
</dbReference>
<evidence type="ECO:0000259" key="5">
    <source>
        <dbReference type="PROSITE" id="PS50902"/>
    </source>
</evidence>
<dbReference type="EMBL" id="DYVY01000093">
    <property type="protein sequence ID" value="HJF94279.1"/>
    <property type="molecule type" value="Genomic_DNA"/>
</dbReference>
<dbReference type="GO" id="GO:0010181">
    <property type="term" value="F:FMN binding"/>
    <property type="evidence" value="ECO:0007669"/>
    <property type="project" value="InterPro"/>
</dbReference>
<dbReference type="InterPro" id="IPR016440">
    <property type="entry name" value="Rubredoxin-O_OxRdtase"/>
</dbReference>
<evidence type="ECO:0000313" key="6">
    <source>
        <dbReference type="EMBL" id="HJF94279.1"/>
    </source>
</evidence>
<dbReference type="AlphaFoldDB" id="A0A921HZY7"/>
<dbReference type="Gene3D" id="3.60.15.10">
    <property type="entry name" value="Ribonuclease Z/Hydroxyacylglutathione hydrolase-like"/>
    <property type="match status" value="1"/>
</dbReference>
<dbReference type="CDD" id="cd07709">
    <property type="entry name" value="flavodiiron_proteins_MBL-fold"/>
    <property type="match status" value="1"/>
</dbReference>
<dbReference type="PROSITE" id="PS50902">
    <property type="entry name" value="FLAVODOXIN_LIKE"/>
    <property type="match status" value="1"/>
</dbReference>
<dbReference type="Pfam" id="PF19583">
    <property type="entry name" value="ODP"/>
    <property type="match status" value="1"/>
</dbReference>
<gene>
    <name evidence="6" type="ORF">K8V82_05740</name>
</gene>
<proteinExistence type="inferred from homology"/>
<dbReference type="InterPro" id="IPR001226">
    <property type="entry name" value="Flavodoxin_CS"/>
</dbReference>
<dbReference type="OrthoDB" id="9807946at2"/>
<comment type="caution">
    <text evidence="6">The sequence shown here is derived from an EMBL/GenBank/DDBJ whole genome shotgun (WGS) entry which is preliminary data.</text>
</comment>
<comment type="similarity">
    <text evidence="2">In the N-terminal section; belongs to the zinc metallo-hydrolase group 3 family.</text>
</comment>
<dbReference type="GO" id="GO:0009055">
    <property type="term" value="F:electron transfer activity"/>
    <property type="evidence" value="ECO:0007669"/>
    <property type="project" value="InterPro"/>
</dbReference>
<dbReference type="Proteomes" id="UP000769156">
    <property type="component" value="Unassembled WGS sequence"/>
</dbReference>